<dbReference type="RefSeq" id="WP_123425625.1">
    <property type="nucleotide sequence ID" value="NZ_MOBJ01000009.1"/>
</dbReference>
<accession>A0A423H599</accession>
<keyword evidence="4" id="KW-0411">Iron-sulfur</keyword>
<proteinExistence type="predicted"/>
<evidence type="ECO:0000259" key="5">
    <source>
        <dbReference type="PROSITE" id="PS51296"/>
    </source>
</evidence>
<dbReference type="Pfam" id="PF00355">
    <property type="entry name" value="Rieske"/>
    <property type="match status" value="1"/>
</dbReference>
<gene>
    <name evidence="6" type="ORF">BK659_13360</name>
</gene>
<evidence type="ECO:0000313" key="7">
    <source>
        <dbReference type="Proteomes" id="UP000286071"/>
    </source>
</evidence>
<dbReference type="InterPro" id="IPR036922">
    <property type="entry name" value="Rieske_2Fe-2S_sf"/>
</dbReference>
<dbReference type="CDD" id="cd03467">
    <property type="entry name" value="Rieske"/>
    <property type="match status" value="1"/>
</dbReference>
<reference evidence="6 7" key="1">
    <citation type="submission" date="2016-10" db="EMBL/GenBank/DDBJ databases">
        <title>Comparative genome analysis of multiple Pseudomonas spp. focuses on biocontrol and plant growth promoting traits.</title>
        <authorList>
            <person name="Tao X.-Y."/>
            <person name="Taylor C.G."/>
        </authorList>
    </citation>
    <scope>NUCLEOTIDE SEQUENCE [LARGE SCALE GENOMIC DNA]</scope>
    <source>
        <strain evidence="6 7">48H11</strain>
    </source>
</reference>
<keyword evidence="1" id="KW-0001">2Fe-2S</keyword>
<sequence length="99" mass="10800">MFVPLERLVNLDEGYRRTFQVEGRSLLLLVLDNQPLLLIDSCPHKGASLSVATLSGNILRCQRHGIEFQLPSGIPVQAPCPGLSLLKVAYEGDCIGIDV</sequence>
<dbReference type="PROSITE" id="PS51296">
    <property type="entry name" value="RIESKE"/>
    <property type="match status" value="1"/>
</dbReference>
<dbReference type="GO" id="GO:0046872">
    <property type="term" value="F:metal ion binding"/>
    <property type="evidence" value="ECO:0007669"/>
    <property type="project" value="UniProtKB-KW"/>
</dbReference>
<evidence type="ECO:0000313" key="6">
    <source>
        <dbReference type="EMBL" id="RON08384.1"/>
    </source>
</evidence>
<keyword evidence="3" id="KW-0408">Iron</keyword>
<protein>
    <submittedName>
        <fullName evidence="6">Rieske iron-sulfur protein</fullName>
    </submittedName>
</protein>
<keyword evidence="2" id="KW-0479">Metal-binding</keyword>
<dbReference type="Gene3D" id="2.102.10.10">
    <property type="entry name" value="Rieske [2Fe-2S] iron-sulphur domain"/>
    <property type="match status" value="1"/>
</dbReference>
<evidence type="ECO:0000256" key="4">
    <source>
        <dbReference type="ARBA" id="ARBA00023014"/>
    </source>
</evidence>
<dbReference type="InterPro" id="IPR017941">
    <property type="entry name" value="Rieske_2Fe-2S"/>
</dbReference>
<comment type="caution">
    <text evidence="6">The sequence shown here is derived from an EMBL/GenBank/DDBJ whole genome shotgun (WGS) entry which is preliminary data.</text>
</comment>
<organism evidence="6 7">
    <name type="scientific">Pseudomonas brassicacearum</name>
    <dbReference type="NCBI Taxonomy" id="930166"/>
    <lineage>
        <taxon>Bacteria</taxon>
        <taxon>Pseudomonadati</taxon>
        <taxon>Pseudomonadota</taxon>
        <taxon>Gammaproteobacteria</taxon>
        <taxon>Pseudomonadales</taxon>
        <taxon>Pseudomonadaceae</taxon>
        <taxon>Pseudomonas</taxon>
    </lineage>
</organism>
<name>A0A423H599_9PSED</name>
<evidence type="ECO:0000256" key="3">
    <source>
        <dbReference type="ARBA" id="ARBA00023004"/>
    </source>
</evidence>
<dbReference type="OrthoDB" id="9800167at2"/>
<dbReference type="GO" id="GO:0051537">
    <property type="term" value="F:2 iron, 2 sulfur cluster binding"/>
    <property type="evidence" value="ECO:0007669"/>
    <property type="project" value="UniProtKB-KW"/>
</dbReference>
<dbReference type="Proteomes" id="UP000286071">
    <property type="component" value="Unassembled WGS sequence"/>
</dbReference>
<dbReference type="EMBL" id="MOBJ01000009">
    <property type="protein sequence ID" value="RON08384.1"/>
    <property type="molecule type" value="Genomic_DNA"/>
</dbReference>
<dbReference type="AlphaFoldDB" id="A0A423H599"/>
<evidence type="ECO:0000256" key="1">
    <source>
        <dbReference type="ARBA" id="ARBA00022714"/>
    </source>
</evidence>
<dbReference type="SUPFAM" id="SSF50022">
    <property type="entry name" value="ISP domain"/>
    <property type="match status" value="1"/>
</dbReference>
<feature type="domain" description="Rieske" evidence="5">
    <location>
        <begin position="1"/>
        <end position="97"/>
    </location>
</feature>
<evidence type="ECO:0000256" key="2">
    <source>
        <dbReference type="ARBA" id="ARBA00022723"/>
    </source>
</evidence>